<protein>
    <submittedName>
        <fullName evidence="2">Uncharacterized protein</fullName>
    </submittedName>
</protein>
<evidence type="ECO:0000313" key="2">
    <source>
        <dbReference type="EMBL" id="ACR35620.1"/>
    </source>
</evidence>
<feature type="region of interest" description="Disordered" evidence="1">
    <location>
        <begin position="1"/>
        <end position="41"/>
    </location>
</feature>
<evidence type="ECO:0000256" key="1">
    <source>
        <dbReference type="SAM" id="MobiDB-lite"/>
    </source>
</evidence>
<reference evidence="2" key="1">
    <citation type="journal article" date="2009" name="PLoS Genet.">
        <title>Sequencing, mapping, and analysis of 27,455 maize full-length cDNAs.</title>
        <authorList>
            <person name="Soderlund C."/>
            <person name="Descour A."/>
            <person name="Kudrna D."/>
            <person name="Bomhoff M."/>
            <person name="Boyd L."/>
            <person name="Currie J."/>
            <person name="Angelova A."/>
            <person name="Collura K."/>
            <person name="Wissotski M."/>
            <person name="Ashley E."/>
            <person name="Morrow D."/>
            <person name="Fernandes J."/>
            <person name="Walbot V."/>
            <person name="Yu Y."/>
        </authorList>
    </citation>
    <scope>NUCLEOTIDE SEQUENCE</scope>
    <source>
        <strain evidence="2">B73</strain>
    </source>
</reference>
<dbReference type="AlphaFoldDB" id="C4J370"/>
<dbReference type="EMBL" id="BT085267">
    <property type="protein sequence ID" value="ACR35620.1"/>
    <property type="molecule type" value="mRNA"/>
</dbReference>
<sequence>MLAASTVAEPKWQMSVRRSTPLPTLQEDEESRCSSLEGPAH</sequence>
<accession>C4J370</accession>
<reference evidence="2" key="2">
    <citation type="submission" date="2012-06" db="EMBL/GenBank/DDBJ databases">
        <authorList>
            <person name="Yu Y."/>
            <person name="Currie J."/>
            <person name="Lomeli R."/>
            <person name="Angelova A."/>
            <person name="Collura K."/>
            <person name="Wissotski M."/>
            <person name="Campos D."/>
            <person name="Kudrna D."/>
            <person name="Golser W."/>
            <person name="Ashely E."/>
            <person name="Descour A."/>
            <person name="Fernandes J."/>
            <person name="Soderlund C."/>
            <person name="Walbot V."/>
        </authorList>
    </citation>
    <scope>NUCLEOTIDE SEQUENCE</scope>
    <source>
        <strain evidence="2">B73</strain>
    </source>
</reference>
<name>C4J370_MAIZE</name>
<organism evidence="2">
    <name type="scientific">Zea mays</name>
    <name type="common">Maize</name>
    <dbReference type="NCBI Taxonomy" id="4577"/>
    <lineage>
        <taxon>Eukaryota</taxon>
        <taxon>Viridiplantae</taxon>
        <taxon>Streptophyta</taxon>
        <taxon>Embryophyta</taxon>
        <taxon>Tracheophyta</taxon>
        <taxon>Spermatophyta</taxon>
        <taxon>Magnoliopsida</taxon>
        <taxon>Liliopsida</taxon>
        <taxon>Poales</taxon>
        <taxon>Poaceae</taxon>
        <taxon>PACMAD clade</taxon>
        <taxon>Panicoideae</taxon>
        <taxon>Andropogonodae</taxon>
        <taxon>Andropogoneae</taxon>
        <taxon>Tripsacinae</taxon>
        <taxon>Zea</taxon>
    </lineage>
</organism>
<proteinExistence type="evidence at transcript level"/>